<dbReference type="FunFam" id="1.20.1090.10:FF:000001">
    <property type="entry name" value="Aldehyde-alcohol dehydrogenase"/>
    <property type="match status" value="1"/>
</dbReference>
<evidence type="ECO:0000256" key="2">
    <source>
        <dbReference type="ARBA" id="ARBA00007358"/>
    </source>
</evidence>
<dbReference type="InterPro" id="IPR001670">
    <property type="entry name" value="ADH_Fe/GldA"/>
</dbReference>
<evidence type="ECO:0000259" key="6">
    <source>
        <dbReference type="Pfam" id="PF25137"/>
    </source>
</evidence>
<accession>A0A0W0RSQ9</accession>
<dbReference type="PROSITE" id="PS00913">
    <property type="entry name" value="ADH_IRON_1"/>
    <property type="match status" value="1"/>
</dbReference>
<dbReference type="GO" id="GO:0046872">
    <property type="term" value="F:metal ion binding"/>
    <property type="evidence" value="ECO:0007669"/>
    <property type="project" value="InterPro"/>
</dbReference>
<dbReference type="CDD" id="cd14861">
    <property type="entry name" value="Fe-ADH-like"/>
    <property type="match status" value="1"/>
</dbReference>
<evidence type="ECO:0000313" key="8">
    <source>
        <dbReference type="Proteomes" id="UP000054695"/>
    </source>
</evidence>
<name>A0A0W0RSQ9_LEGBO</name>
<feature type="domain" description="Alcohol dehydrogenase iron-type/glycerol dehydrogenase GldA" evidence="5">
    <location>
        <begin position="13"/>
        <end position="186"/>
    </location>
</feature>
<dbReference type="PATRIC" id="fig|447.4.peg.1627"/>
<dbReference type="PANTHER" id="PTHR11496:SF102">
    <property type="entry name" value="ALCOHOL DEHYDROGENASE 4"/>
    <property type="match status" value="1"/>
</dbReference>
<dbReference type="SUPFAM" id="SSF56796">
    <property type="entry name" value="Dehydroquinate synthase-like"/>
    <property type="match status" value="1"/>
</dbReference>
<dbReference type="FunFam" id="3.40.50.1970:FF:000003">
    <property type="entry name" value="Alcohol dehydrogenase, iron-containing"/>
    <property type="match status" value="1"/>
</dbReference>
<feature type="domain" description="Fe-containing alcohol dehydrogenase-like C-terminal" evidence="6">
    <location>
        <begin position="197"/>
        <end position="383"/>
    </location>
</feature>
<reference evidence="7 8" key="1">
    <citation type="submission" date="2015-11" db="EMBL/GenBank/DDBJ databases">
        <title>Genomic analysis of 38 Legionella species identifies large and diverse effector repertoires.</title>
        <authorList>
            <person name="Burstein D."/>
            <person name="Amaro F."/>
            <person name="Zusman T."/>
            <person name="Lifshitz Z."/>
            <person name="Cohen O."/>
            <person name="Gilbert J.A."/>
            <person name="Pupko T."/>
            <person name="Shuman H.A."/>
            <person name="Segal G."/>
        </authorList>
    </citation>
    <scope>NUCLEOTIDE SEQUENCE [LARGE SCALE GENOMIC DNA]</scope>
    <source>
        <strain evidence="7 8">WIGA</strain>
    </source>
</reference>
<dbReference type="Pfam" id="PF00465">
    <property type="entry name" value="Fe-ADH"/>
    <property type="match status" value="1"/>
</dbReference>
<dbReference type="InterPro" id="IPR039697">
    <property type="entry name" value="Alcohol_dehydrogenase_Fe"/>
</dbReference>
<proteinExistence type="inferred from homology"/>
<dbReference type="InterPro" id="IPR018211">
    <property type="entry name" value="ADH_Fe_CS"/>
</dbReference>
<dbReference type="Gene3D" id="1.20.1090.10">
    <property type="entry name" value="Dehydroquinate synthase-like - alpha domain"/>
    <property type="match status" value="1"/>
</dbReference>
<dbReference type="RefSeq" id="WP_058459175.1">
    <property type="nucleotide sequence ID" value="NZ_CAAAIY010000001.1"/>
</dbReference>
<organism evidence="7 8">
    <name type="scientific">Legionella bozemanae</name>
    <name type="common">Fluoribacter bozemanae</name>
    <dbReference type="NCBI Taxonomy" id="447"/>
    <lineage>
        <taxon>Bacteria</taxon>
        <taxon>Pseudomonadati</taxon>
        <taxon>Pseudomonadota</taxon>
        <taxon>Gammaproteobacteria</taxon>
        <taxon>Legionellales</taxon>
        <taxon>Legionellaceae</taxon>
        <taxon>Legionella</taxon>
    </lineage>
</organism>
<dbReference type="Proteomes" id="UP000054695">
    <property type="component" value="Unassembled WGS sequence"/>
</dbReference>
<keyword evidence="8" id="KW-1185">Reference proteome</keyword>
<comment type="cofactor">
    <cofactor evidence="1">
        <name>Fe cation</name>
        <dbReference type="ChEBI" id="CHEBI:24875"/>
    </cofactor>
</comment>
<dbReference type="InterPro" id="IPR056798">
    <property type="entry name" value="ADH_Fe_C"/>
</dbReference>
<keyword evidence="3" id="KW-0560">Oxidoreductase</keyword>
<dbReference type="GO" id="GO:0004022">
    <property type="term" value="F:alcohol dehydrogenase (NAD+) activity"/>
    <property type="evidence" value="ECO:0007669"/>
    <property type="project" value="TreeGrafter"/>
</dbReference>
<sequence>MSTLSLTANWNYPTSIKVGAGRVRELVDACHTLGMKSPLLVTDSNLAKLPMIESALKNCCDAGLLIALFAAVKANPTGENVMAGVDIYRKGQHDGIIAMGGGSALDAGKAIALMVGQNCSLWDFEDIGDNWRRVNGAGIAPVIALPSTAGTGSEVGRASVITDMQQQRKKIIFHPKMLPAMVILDPELTVALPPNITAATGMDALSHCLEAYSAPGYHPLAEGIALEGIRLIKEHLPRVMQNGNDINSRTQMLVASLMGATAFQRGLGAMHALAHPLGAIYDAHHGRLNAILMPYVLQANRAEIERKIMRLAAYLEIDNGFDGFLNWILQLRRELGIEHRLNEIGIDEQYVTRIALMATEDPSAQSNPILFNQQQYGSILIAAIHGDDLYHSKCAGMRLVEAP</sequence>
<dbReference type="STRING" id="447.Lboz_1524"/>
<dbReference type="EMBL" id="LNXU01000017">
    <property type="protein sequence ID" value="KTC74084.1"/>
    <property type="molecule type" value="Genomic_DNA"/>
</dbReference>
<evidence type="ECO:0000259" key="5">
    <source>
        <dbReference type="Pfam" id="PF00465"/>
    </source>
</evidence>
<dbReference type="OrthoDB" id="9815791at2"/>
<dbReference type="Pfam" id="PF25137">
    <property type="entry name" value="ADH_Fe_C"/>
    <property type="match status" value="1"/>
</dbReference>
<comment type="similarity">
    <text evidence="2">Belongs to the iron-containing alcohol dehydrogenase family.</text>
</comment>
<keyword evidence="4" id="KW-0520">NAD</keyword>
<evidence type="ECO:0000313" key="7">
    <source>
        <dbReference type="EMBL" id="KTC74084.1"/>
    </source>
</evidence>
<comment type="caution">
    <text evidence="7">The sequence shown here is derived from an EMBL/GenBank/DDBJ whole genome shotgun (WGS) entry which is preliminary data.</text>
</comment>
<evidence type="ECO:0000256" key="3">
    <source>
        <dbReference type="ARBA" id="ARBA00023002"/>
    </source>
</evidence>
<protein>
    <submittedName>
        <fullName evidence="7">Alcohol dehydrogenase</fullName>
    </submittedName>
</protein>
<dbReference type="AlphaFoldDB" id="A0A0W0RSQ9"/>
<gene>
    <name evidence="7" type="ORF">Lboz_1524</name>
</gene>
<dbReference type="Gene3D" id="3.40.50.1970">
    <property type="match status" value="1"/>
</dbReference>
<evidence type="ECO:0000256" key="1">
    <source>
        <dbReference type="ARBA" id="ARBA00001962"/>
    </source>
</evidence>
<dbReference type="PANTHER" id="PTHR11496">
    <property type="entry name" value="ALCOHOL DEHYDROGENASE"/>
    <property type="match status" value="1"/>
</dbReference>
<evidence type="ECO:0000256" key="4">
    <source>
        <dbReference type="ARBA" id="ARBA00023027"/>
    </source>
</evidence>